<protein>
    <submittedName>
        <fullName evidence="2">SAM-dependent methyltransferase</fullName>
    </submittedName>
</protein>
<keyword evidence="3" id="KW-1185">Reference proteome</keyword>
<feature type="domain" description="Ribosomal RNA large subunit methyltransferase K/L-like methyltransferase" evidence="1">
    <location>
        <begin position="133"/>
        <end position="256"/>
    </location>
</feature>
<dbReference type="AlphaFoldDB" id="A0A930VPN8"/>
<dbReference type="Pfam" id="PF01170">
    <property type="entry name" value="UPF0020"/>
    <property type="match status" value="1"/>
</dbReference>
<reference evidence="2" key="1">
    <citation type="submission" date="2020-11" db="EMBL/GenBank/DDBJ databases">
        <title>Nocardioides cynanchi sp. nov., isolated from soil of rhizosphere of Cynanchum wilfordii.</title>
        <authorList>
            <person name="Lee J.-S."/>
            <person name="Suh M.K."/>
            <person name="Kim J.-S."/>
        </authorList>
    </citation>
    <scope>NUCLEOTIDE SEQUENCE</scope>
    <source>
        <strain evidence="2">KCTC 19276</strain>
    </source>
</reference>
<dbReference type="GO" id="GO:0008168">
    <property type="term" value="F:methyltransferase activity"/>
    <property type="evidence" value="ECO:0007669"/>
    <property type="project" value="UniProtKB-KW"/>
</dbReference>
<dbReference type="SUPFAM" id="SSF53335">
    <property type="entry name" value="S-adenosyl-L-methionine-dependent methyltransferases"/>
    <property type="match status" value="1"/>
</dbReference>
<dbReference type="RefSeq" id="WP_194696561.1">
    <property type="nucleotide sequence ID" value="NZ_JADKPO010000013.1"/>
</dbReference>
<name>A0A930VPN8_9ACTN</name>
<evidence type="ECO:0000313" key="3">
    <source>
        <dbReference type="Proteomes" id="UP000660668"/>
    </source>
</evidence>
<dbReference type="GO" id="GO:0032259">
    <property type="term" value="P:methylation"/>
    <property type="evidence" value="ECO:0007669"/>
    <property type="project" value="UniProtKB-KW"/>
</dbReference>
<dbReference type="Proteomes" id="UP000660668">
    <property type="component" value="Unassembled WGS sequence"/>
</dbReference>
<accession>A0A930VPN8</accession>
<sequence>MRSYALLVHPSANRVYADASVSLTVAELGVLASTRLEGRLGEASPTRIAGVPYLAFDGDLTAADLILIGDVSTAMALFERGGEMLRPVELSRRDRFDDDLLTILKYPGKTNEVFTKLLLNVTVWSGREREAPLRILDPMCGRGTTLNQVLMNGWHAAGVDVDDRDFDTYAAFLRKWLKDKRLKHSVEINPLRREGARLGRRFHAEVGATKEEWKAGRALNVDVANTDTVHTRAVHQAASFDAVVTDAPYGVQHGSRSGGRLARSPLDLLREAVPVWAEVLRPGGAMGIAWNVRVAARDEALGILAGAGLEPLDAGPYRALEHRVDHAIQRDVLVARKPRPTPV</sequence>
<proteinExistence type="predicted"/>
<keyword evidence="2" id="KW-0489">Methyltransferase</keyword>
<evidence type="ECO:0000259" key="1">
    <source>
        <dbReference type="Pfam" id="PF01170"/>
    </source>
</evidence>
<comment type="caution">
    <text evidence="2">The sequence shown here is derived from an EMBL/GenBank/DDBJ whole genome shotgun (WGS) entry which is preliminary data.</text>
</comment>
<keyword evidence="2" id="KW-0808">Transferase</keyword>
<gene>
    <name evidence="2" type="ORF">ISU10_11600</name>
</gene>
<dbReference type="EMBL" id="JADKPO010000013">
    <property type="protein sequence ID" value="MBF4768412.1"/>
    <property type="molecule type" value="Genomic_DNA"/>
</dbReference>
<evidence type="ECO:0000313" key="2">
    <source>
        <dbReference type="EMBL" id="MBF4768412.1"/>
    </source>
</evidence>
<dbReference type="InterPro" id="IPR029063">
    <property type="entry name" value="SAM-dependent_MTases_sf"/>
</dbReference>
<dbReference type="InterPro" id="IPR000241">
    <property type="entry name" value="RlmKL-like_Mtase"/>
</dbReference>
<dbReference type="Gene3D" id="3.40.50.150">
    <property type="entry name" value="Vaccinia Virus protein VP39"/>
    <property type="match status" value="1"/>
</dbReference>
<organism evidence="2 3">
    <name type="scientific">Nocardioides agariphilus</name>
    <dbReference type="NCBI Taxonomy" id="433664"/>
    <lineage>
        <taxon>Bacteria</taxon>
        <taxon>Bacillati</taxon>
        <taxon>Actinomycetota</taxon>
        <taxon>Actinomycetes</taxon>
        <taxon>Propionibacteriales</taxon>
        <taxon>Nocardioidaceae</taxon>
        <taxon>Nocardioides</taxon>
    </lineage>
</organism>